<dbReference type="KEGG" id="nso:NIASO_11935"/>
<dbReference type="RefSeq" id="WP_008585800.1">
    <property type="nucleotide sequence ID" value="NZ_CP007035.1"/>
</dbReference>
<feature type="transmembrane region" description="Helical" evidence="1">
    <location>
        <begin position="88"/>
        <end position="105"/>
    </location>
</feature>
<dbReference type="Proteomes" id="UP000003586">
    <property type="component" value="Chromosome"/>
</dbReference>
<keyword evidence="1" id="KW-0812">Transmembrane</keyword>
<protein>
    <submittedName>
        <fullName evidence="2">Uncharacterized protein</fullName>
    </submittedName>
</protein>
<name>W0F8J3_9BACT</name>
<feature type="transmembrane region" description="Helical" evidence="1">
    <location>
        <begin position="50"/>
        <end position="67"/>
    </location>
</feature>
<dbReference type="eggNOG" id="ENOG502ZAHX">
    <property type="taxonomic scope" value="Bacteria"/>
</dbReference>
<dbReference type="OrthoDB" id="977357at2"/>
<reference evidence="2 3" key="1">
    <citation type="submission" date="2013-12" db="EMBL/GenBank/DDBJ databases">
        <authorList>
            <consortium name="DOE Joint Genome Institute"/>
            <person name="Eisen J."/>
            <person name="Huntemann M."/>
            <person name="Han J."/>
            <person name="Chen A."/>
            <person name="Kyrpides N."/>
            <person name="Mavromatis K."/>
            <person name="Markowitz V."/>
            <person name="Palaniappan K."/>
            <person name="Ivanova N."/>
            <person name="Schaumberg A."/>
            <person name="Pati A."/>
            <person name="Liolios K."/>
            <person name="Nordberg H.P."/>
            <person name="Cantor M.N."/>
            <person name="Hua S.X."/>
            <person name="Woyke T."/>
        </authorList>
    </citation>
    <scope>NUCLEOTIDE SEQUENCE [LARGE SCALE GENOMIC DNA]</scope>
    <source>
        <strain evidence="3">DSM 19437</strain>
    </source>
</reference>
<keyword evidence="1" id="KW-0472">Membrane</keyword>
<dbReference type="HOGENOM" id="CLU_365549_0_0_10"/>
<evidence type="ECO:0000313" key="2">
    <source>
        <dbReference type="EMBL" id="AHF17666.1"/>
    </source>
</evidence>
<proteinExistence type="predicted"/>
<dbReference type="EMBL" id="CP007035">
    <property type="protein sequence ID" value="AHF17666.1"/>
    <property type="molecule type" value="Genomic_DNA"/>
</dbReference>
<organism evidence="2 3">
    <name type="scientific">Niabella soli DSM 19437</name>
    <dbReference type="NCBI Taxonomy" id="929713"/>
    <lineage>
        <taxon>Bacteria</taxon>
        <taxon>Pseudomonadati</taxon>
        <taxon>Bacteroidota</taxon>
        <taxon>Chitinophagia</taxon>
        <taxon>Chitinophagales</taxon>
        <taxon>Chitinophagaceae</taxon>
        <taxon>Niabella</taxon>
    </lineage>
</organism>
<keyword evidence="1" id="KW-1133">Transmembrane helix</keyword>
<evidence type="ECO:0000256" key="1">
    <source>
        <dbReference type="SAM" id="Phobius"/>
    </source>
</evidence>
<evidence type="ECO:0000313" key="3">
    <source>
        <dbReference type="Proteomes" id="UP000003586"/>
    </source>
</evidence>
<accession>W0F8J3</accession>
<keyword evidence="3" id="KW-1185">Reference proteome</keyword>
<gene>
    <name evidence="2" type="ORF">NIASO_11935</name>
</gene>
<dbReference type="AlphaFoldDB" id="W0F8J3"/>
<sequence>MDNISVCVSFIAAILGIAYPILLEVISRLDEKYSSQIIVDLFSKERENKFFTFSLRVSLVSLLVWMLKLPPHIKIDGLNILIGKSSEYILIISTILLIVSFFYFVKKVLVYYTPTKYLPYIIERHLLLHTNKIIEKHNKKSEDNEFEFFRAIADVLYFSIKNQNEKISQTVSDFMYGAFKKVRDNIQNKEVVYPSTYYDLVYKTIEDLAFQKNKRLTFLEHRTAGSVWLLGEFGNTKVSEETYVWIWRNILLAIKYEREDYIIYHWETAYQYIRQSLDYIYPNYSNETFEITNQGEIDIRLSDRKRFLEFHYALGGLLLYKKHYNCLQRAFSYTQSIPPQYELLPDTMDEVFGLYFNFRDPYEMKHPWISSRYGFPDLGGLNSDGIIKQWICKYIALLFIRQYSIVPHLITMKPLNYPRIPTTQGEKRQWIDNLDYFKKLVEEVLNNKELLITTGLDFVADEWCEKYNQPKPIEFIEKVKQNVIDSFEGTEIEQPVSPTKVQRFRNTTASILKPIFEEYQIIDNEFELNGDLNKWYVNGRSNIIDKSGFAENQDAEHSNFDSFLPESFSNKYKDAISAIFVLASSASYLLNSQDIVPGISRLGIVSNDYAIVSFGINIQELIKNANNDSLKDFKIINFNHRNYHLVGDSLFVLKLKDLPKLNYKEPKSEEIEKYSLVKTIDEYNLYTTVVDLNLSPDLREEFAENSNGKDLRKSIYMAISMSLEVQWKKSIHCIQIKQASAYRERGIINNLSDIKAIVEKPSR</sequence>